<protein>
    <submittedName>
        <fullName evidence="2">Uncharacterized protein</fullName>
    </submittedName>
</protein>
<proteinExistence type="predicted"/>
<dbReference type="Proteomes" id="UP000811619">
    <property type="component" value="Unassembled WGS sequence"/>
</dbReference>
<accession>A0A8K0J3Y5</accession>
<sequence length="114" mass="12813">MLTTFKGIRLEEHEGEDEESYLEWFLSVPKGMLAFVARCLHSCFHSGCGARQGDGDGGAYEDNGDDEDEEDEEDEESQYALLHGRPRRFLPTHAAASFLRTGTSRRMREANGVL</sequence>
<comment type="caution">
    <text evidence="2">The sequence shown here is derived from an EMBL/GenBank/DDBJ whole genome shotgun (WGS) entry which is preliminary data.</text>
</comment>
<dbReference type="OrthoDB" id="4951635at2759"/>
<evidence type="ECO:0000313" key="2">
    <source>
        <dbReference type="EMBL" id="KAG5921894.1"/>
    </source>
</evidence>
<feature type="compositionally biased region" description="Acidic residues" evidence="1">
    <location>
        <begin position="62"/>
        <end position="77"/>
    </location>
</feature>
<dbReference type="EMBL" id="SRPY01000541">
    <property type="protein sequence ID" value="KAG5921894.1"/>
    <property type="molecule type" value="Genomic_DNA"/>
</dbReference>
<dbReference type="AlphaFoldDB" id="A0A8K0J3Y5"/>
<evidence type="ECO:0000313" key="3">
    <source>
        <dbReference type="Proteomes" id="UP000811619"/>
    </source>
</evidence>
<keyword evidence="3" id="KW-1185">Reference proteome</keyword>
<organism evidence="2 3">
    <name type="scientific">Claviceps africana</name>
    <dbReference type="NCBI Taxonomy" id="83212"/>
    <lineage>
        <taxon>Eukaryota</taxon>
        <taxon>Fungi</taxon>
        <taxon>Dikarya</taxon>
        <taxon>Ascomycota</taxon>
        <taxon>Pezizomycotina</taxon>
        <taxon>Sordariomycetes</taxon>
        <taxon>Hypocreomycetidae</taxon>
        <taxon>Hypocreales</taxon>
        <taxon>Clavicipitaceae</taxon>
        <taxon>Claviceps</taxon>
    </lineage>
</organism>
<evidence type="ECO:0000256" key="1">
    <source>
        <dbReference type="SAM" id="MobiDB-lite"/>
    </source>
</evidence>
<feature type="region of interest" description="Disordered" evidence="1">
    <location>
        <begin position="49"/>
        <end position="78"/>
    </location>
</feature>
<reference evidence="2" key="1">
    <citation type="journal article" date="2020" name="bioRxiv">
        <title>Whole genome comparisons of ergot fungi reveals the divergence and evolution of species within the genus Claviceps are the result of varying mechanisms driving genome evolution and host range expansion.</title>
        <authorList>
            <person name="Wyka S.A."/>
            <person name="Mondo S.J."/>
            <person name="Liu M."/>
            <person name="Dettman J."/>
            <person name="Nalam V."/>
            <person name="Broders K.D."/>
        </authorList>
    </citation>
    <scope>NUCLEOTIDE SEQUENCE</scope>
    <source>
        <strain evidence="2">CCC 489</strain>
    </source>
</reference>
<gene>
    <name evidence="2" type="ORF">E4U42_005673</name>
</gene>
<name>A0A8K0J3Y5_9HYPO</name>